<dbReference type="EMBL" id="FOXD01000001">
    <property type="protein sequence ID" value="SFO93727.1"/>
    <property type="molecule type" value="Genomic_DNA"/>
</dbReference>
<accession>A0A1I5L902</accession>
<gene>
    <name evidence="1" type="ORF">SAMN05518683_101150</name>
</gene>
<dbReference type="RefSeq" id="WP_093334735.1">
    <property type="nucleotide sequence ID" value="NZ_FOXD01000001.1"/>
</dbReference>
<protein>
    <submittedName>
        <fullName evidence="1">Uncharacterized protein</fullName>
    </submittedName>
</protein>
<sequence length="80" mass="8903">MNILLWSLHTSLSNHHLFFKRLQGHALLGFLINIEQEGTVPFLVSPNLAVTIKLVSEQKKKRTDDSLAAVLLGRQASTVP</sequence>
<proteinExistence type="predicted"/>
<organism evidence="1 2">
    <name type="scientific">Salibacterium halotolerans</name>
    <dbReference type="NCBI Taxonomy" id="1884432"/>
    <lineage>
        <taxon>Bacteria</taxon>
        <taxon>Bacillati</taxon>
        <taxon>Bacillota</taxon>
        <taxon>Bacilli</taxon>
        <taxon>Bacillales</taxon>
        <taxon>Bacillaceae</taxon>
    </lineage>
</organism>
<keyword evidence="2" id="KW-1185">Reference proteome</keyword>
<evidence type="ECO:0000313" key="2">
    <source>
        <dbReference type="Proteomes" id="UP000198892"/>
    </source>
</evidence>
<dbReference type="AlphaFoldDB" id="A0A1I5L902"/>
<reference evidence="2" key="1">
    <citation type="submission" date="2016-10" db="EMBL/GenBank/DDBJ databases">
        <authorList>
            <person name="Varghese N."/>
            <person name="Submissions S."/>
        </authorList>
    </citation>
    <scope>NUCLEOTIDE SEQUENCE [LARGE SCALE GENOMIC DNA]</scope>
    <source>
        <strain evidence="2">S7</strain>
    </source>
</reference>
<evidence type="ECO:0000313" key="1">
    <source>
        <dbReference type="EMBL" id="SFO93727.1"/>
    </source>
</evidence>
<dbReference type="Proteomes" id="UP000198892">
    <property type="component" value="Unassembled WGS sequence"/>
</dbReference>
<name>A0A1I5L902_9BACI</name>